<dbReference type="NCBIfam" id="TIGR00756">
    <property type="entry name" value="PPR"/>
    <property type="match status" value="1"/>
</dbReference>
<dbReference type="InterPro" id="IPR002625">
    <property type="entry name" value="Smr_dom"/>
</dbReference>
<dbReference type="Gene3D" id="1.25.40.10">
    <property type="entry name" value="Tetratricopeptide repeat domain"/>
    <property type="match status" value="1"/>
</dbReference>
<dbReference type="InterPro" id="IPR036063">
    <property type="entry name" value="Smr_dom_sf"/>
</dbReference>
<evidence type="ECO:0000313" key="6">
    <source>
        <dbReference type="RefSeq" id="XP_022140410.1"/>
    </source>
</evidence>
<dbReference type="PROSITE" id="PS50828">
    <property type="entry name" value="SMR"/>
    <property type="match status" value="1"/>
</dbReference>
<dbReference type="GeneID" id="111011095"/>
<dbReference type="Proteomes" id="UP000504603">
    <property type="component" value="Unplaced"/>
</dbReference>
<dbReference type="InterPro" id="IPR002885">
    <property type="entry name" value="PPR_rpt"/>
</dbReference>
<dbReference type="Pfam" id="PF01535">
    <property type="entry name" value="PPR"/>
    <property type="match status" value="1"/>
</dbReference>
<dbReference type="RefSeq" id="XP_022140410.1">
    <property type="nucleotide sequence ID" value="XM_022284718.1"/>
</dbReference>
<evidence type="ECO:0000313" key="5">
    <source>
        <dbReference type="Proteomes" id="UP000504603"/>
    </source>
</evidence>
<accession>A0A6J1CF11</accession>
<keyword evidence="2" id="KW-0677">Repeat</keyword>
<sequence length="456" mass="50945">MRFSMELRLCPPPFVIGGSVRLSLTLRRLLPVRCTALTKQSHRFLSTLATTAAAGDQSATNRLIRKFVASSPRSIALNVLSRILSSHTPQPALCFVALTLYSRITEASWFTWNSRLVADLVAFLDKHGQFTDSEALISEATSKLGFQERKLVSFYCQLVESQSKHGSERGFDNSYDSLLELLHNSTSVYVRRRAFESIVSGLCAMKRPEEAESLVKEMRSKGIAPSSFEYRSVIYAYGTLGLFEDMKRSLEQMEKDDIDLDTVCSNMVLSSYGAHNKLADMLLWLQTMKTSSLPFSVRTYNSVLNSCPKLMSMLQDMSAADLPLSIEDLITALYGNEALLVEELVGSSVLKEVMVWDSMELKLDFHGAHVGAAYVIMLQWMKEMKLNFEDENSVIPAEVIVICGSGNHSIVRGESPLKALIKEIMVRTGSPLRIDRKNTGCFVSKGKAVKNWLCLR</sequence>
<organism evidence="5 6">
    <name type="scientific">Momordica charantia</name>
    <name type="common">Bitter gourd</name>
    <name type="synonym">Balsam pear</name>
    <dbReference type="NCBI Taxonomy" id="3673"/>
    <lineage>
        <taxon>Eukaryota</taxon>
        <taxon>Viridiplantae</taxon>
        <taxon>Streptophyta</taxon>
        <taxon>Embryophyta</taxon>
        <taxon>Tracheophyta</taxon>
        <taxon>Spermatophyta</taxon>
        <taxon>Magnoliopsida</taxon>
        <taxon>eudicotyledons</taxon>
        <taxon>Gunneridae</taxon>
        <taxon>Pentapetalae</taxon>
        <taxon>rosids</taxon>
        <taxon>fabids</taxon>
        <taxon>Cucurbitales</taxon>
        <taxon>Cucurbitaceae</taxon>
        <taxon>Momordiceae</taxon>
        <taxon>Momordica</taxon>
    </lineage>
</organism>
<dbReference type="InterPro" id="IPR011990">
    <property type="entry name" value="TPR-like_helical_dom_sf"/>
</dbReference>
<feature type="repeat" description="PPR" evidence="3">
    <location>
        <begin position="191"/>
        <end position="225"/>
    </location>
</feature>
<protein>
    <submittedName>
        <fullName evidence="6">Pentatricopeptide repeat-containing protein At2g17033</fullName>
    </submittedName>
</protein>
<gene>
    <name evidence="6" type="primary">LOC111011095</name>
</gene>
<evidence type="ECO:0000256" key="3">
    <source>
        <dbReference type="PROSITE-ProRule" id="PRU00708"/>
    </source>
</evidence>
<dbReference type="PANTHER" id="PTHR47447">
    <property type="entry name" value="OS03G0856100 PROTEIN"/>
    <property type="match status" value="1"/>
</dbReference>
<evidence type="ECO:0000259" key="4">
    <source>
        <dbReference type="PROSITE" id="PS50828"/>
    </source>
</evidence>
<dbReference type="SMART" id="SM00463">
    <property type="entry name" value="SMR"/>
    <property type="match status" value="1"/>
</dbReference>
<dbReference type="PANTHER" id="PTHR47447:SF15">
    <property type="entry name" value="OS02G0120000 PROTEIN"/>
    <property type="match status" value="1"/>
</dbReference>
<reference evidence="6" key="1">
    <citation type="submission" date="2025-08" db="UniProtKB">
        <authorList>
            <consortium name="RefSeq"/>
        </authorList>
    </citation>
    <scope>IDENTIFICATION</scope>
    <source>
        <strain evidence="6">OHB3-1</strain>
    </source>
</reference>
<comment type="similarity">
    <text evidence="1">Belongs to the PPR family. P subfamily.</text>
</comment>
<dbReference type="OrthoDB" id="1931748at2759"/>
<name>A0A6J1CF11_MOMCH</name>
<dbReference type="AlphaFoldDB" id="A0A6J1CF11"/>
<dbReference type="Gene3D" id="3.30.1370.110">
    <property type="match status" value="1"/>
</dbReference>
<proteinExistence type="inferred from homology"/>
<dbReference type="KEGG" id="mcha:111011095"/>
<evidence type="ECO:0000256" key="2">
    <source>
        <dbReference type="ARBA" id="ARBA00022737"/>
    </source>
</evidence>
<keyword evidence="5" id="KW-1185">Reference proteome</keyword>
<feature type="domain" description="Smr" evidence="4">
    <location>
        <begin position="363"/>
        <end position="447"/>
    </location>
</feature>
<evidence type="ECO:0000256" key="1">
    <source>
        <dbReference type="ARBA" id="ARBA00007626"/>
    </source>
</evidence>
<dbReference type="PROSITE" id="PS51375">
    <property type="entry name" value="PPR"/>
    <property type="match status" value="1"/>
</dbReference>
<dbReference type="SUPFAM" id="SSF160443">
    <property type="entry name" value="SMR domain-like"/>
    <property type="match status" value="1"/>
</dbReference>